<dbReference type="SUPFAM" id="SSF48695">
    <property type="entry name" value="Multiheme cytochromes"/>
    <property type="match status" value="1"/>
</dbReference>
<organism evidence="2">
    <name type="scientific">marine metagenome</name>
    <dbReference type="NCBI Taxonomy" id="408172"/>
    <lineage>
        <taxon>unclassified sequences</taxon>
        <taxon>metagenomes</taxon>
        <taxon>ecological metagenomes</taxon>
    </lineage>
</organism>
<evidence type="ECO:0000313" key="2">
    <source>
        <dbReference type="EMBL" id="SUZ92417.1"/>
    </source>
</evidence>
<proteinExistence type="predicted"/>
<dbReference type="Gene3D" id="3.90.10.10">
    <property type="entry name" value="Cytochrome C3"/>
    <property type="match status" value="2"/>
</dbReference>
<protein>
    <recommendedName>
        <fullName evidence="1">Cytochrome c7-like domain-containing protein</fullName>
    </recommendedName>
</protein>
<accession>A0A381RR87</accession>
<dbReference type="InterPro" id="IPR029467">
    <property type="entry name" value="Cyt_c7-like"/>
</dbReference>
<dbReference type="Pfam" id="PF14522">
    <property type="entry name" value="Cytochrome_C7"/>
    <property type="match status" value="1"/>
</dbReference>
<dbReference type="CDD" id="cd08168">
    <property type="entry name" value="Cytochrom_C3"/>
    <property type="match status" value="1"/>
</dbReference>
<reference evidence="2" key="1">
    <citation type="submission" date="2018-05" db="EMBL/GenBank/DDBJ databases">
        <authorList>
            <person name="Lanie J.A."/>
            <person name="Ng W.-L."/>
            <person name="Kazmierczak K.M."/>
            <person name="Andrzejewski T.M."/>
            <person name="Davidsen T.M."/>
            <person name="Wayne K.J."/>
            <person name="Tettelin H."/>
            <person name="Glass J.I."/>
            <person name="Rusch D."/>
            <person name="Podicherti R."/>
            <person name="Tsui H.-C.T."/>
            <person name="Winkler M.E."/>
        </authorList>
    </citation>
    <scope>NUCLEOTIDE SEQUENCE</scope>
</reference>
<dbReference type="EMBL" id="UINC01002057">
    <property type="protein sequence ID" value="SUZ92417.1"/>
    <property type="molecule type" value="Genomic_DNA"/>
</dbReference>
<evidence type="ECO:0000259" key="1">
    <source>
        <dbReference type="Pfam" id="PF14522"/>
    </source>
</evidence>
<name>A0A381RR87_9ZZZZ</name>
<dbReference type="InterPro" id="IPR036280">
    <property type="entry name" value="Multihaem_cyt_sf"/>
</dbReference>
<dbReference type="PROSITE" id="PS51257">
    <property type="entry name" value="PROKAR_LIPOPROTEIN"/>
    <property type="match status" value="1"/>
</dbReference>
<dbReference type="PANTHER" id="PTHR39425">
    <property type="entry name" value="LIPOPROTEIN CYTOCHROME C"/>
    <property type="match status" value="1"/>
</dbReference>
<feature type="domain" description="Cytochrome c7-like" evidence="1">
    <location>
        <begin position="115"/>
        <end position="170"/>
    </location>
</feature>
<dbReference type="PANTHER" id="PTHR39425:SF1">
    <property type="entry name" value="CYTOCHROME C7-LIKE DOMAIN-CONTAINING PROTEIN"/>
    <property type="match status" value="1"/>
</dbReference>
<dbReference type="AlphaFoldDB" id="A0A381RR87"/>
<gene>
    <name evidence="2" type="ORF">METZ01_LOCUS45271</name>
</gene>
<sequence length="170" mass="19480">MTREYSTRQLLPSFILLLLGCLLFTGCSKAGASPDQPIAFSHRIHVENQIDCSYCHDYYEDYDVAGIPPVATCVDCHLLMFEEEPTADLEKIFEFADAGTEIPWVRLYELPKYTHFSHKWHVRAELECQTCHGEIGTSDRAVQHMVYNMDWCLTCHEEQAASVDCVTCHK</sequence>